<evidence type="ECO:0000256" key="4">
    <source>
        <dbReference type="ARBA" id="ARBA00023136"/>
    </source>
</evidence>
<feature type="non-terminal residue" evidence="7">
    <location>
        <position position="1"/>
    </location>
</feature>
<dbReference type="AlphaFoldDB" id="A0A9N9VMG8"/>
<feature type="domain" description="Major facilitator superfamily (MFS) profile" evidence="6">
    <location>
        <begin position="45"/>
        <end position="436"/>
    </location>
</feature>
<keyword evidence="4 5" id="KW-0472">Membrane</keyword>
<feature type="transmembrane region" description="Helical" evidence="5">
    <location>
        <begin position="110"/>
        <end position="131"/>
    </location>
</feature>
<evidence type="ECO:0000256" key="5">
    <source>
        <dbReference type="SAM" id="Phobius"/>
    </source>
</evidence>
<keyword evidence="8" id="KW-1185">Reference proteome</keyword>
<feature type="transmembrane region" description="Helical" evidence="5">
    <location>
        <begin position="168"/>
        <end position="189"/>
    </location>
</feature>
<organism evidence="7 8">
    <name type="scientific">Clonostachys rhizophaga</name>
    <dbReference type="NCBI Taxonomy" id="160324"/>
    <lineage>
        <taxon>Eukaryota</taxon>
        <taxon>Fungi</taxon>
        <taxon>Dikarya</taxon>
        <taxon>Ascomycota</taxon>
        <taxon>Pezizomycotina</taxon>
        <taxon>Sordariomycetes</taxon>
        <taxon>Hypocreomycetidae</taxon>
        <taxon>Hypocreales</taxon>
        <taxon>Bionectriaceae</taxon>
        <taxon>Clonostachys</taxon>
    </lineage>
</organism>
<feature type="transmembrane region" description="Helical" evidence="5">
    <location>
        <begin position="246"/>
        <end position="265"/>
    </location>
</feature>
<dbReference type="PANTHER" id="PTHR23501">
    <property type="entry name" value="MAJOR FACILITATOR SUPERFAMILY"/>
    <property type="match status" value="1"/>
</dbReference>
<dbReference type="OrthoDB" id="440553at2759"/>
<dbReference type="GO" id="GO:0022857">
    <property type="term" value="F:transmembrane transporter activity"/>
    <property type="evidence" value="ECO:0007669"/>
    <property type="project" value="InterPro"/>
</dbReference>
<dbReference type="Gene3D" id="1.20.1250.20">
    <property type="entry name" value="MFS general substrate transporter like domains"/>
    <property type="match status" value="1"/>
</dbReference>
<sequence length="436" mass="47713">MQDAASITDEAVKKPQAVEQAILGATSKEYEDQQHYLQGVRLYLIMVSLCLCLFLTNLEIPIVTTSLIGITDDLGDFNKASWVISSYLLGYVGVLIIFSKLSDVFGRKSILILVVLIFIIFSGACGAAQTIEQLIVFRAFQGIGGAGNYSLSACRYSMLWPPINMTSYVSVPAGAVALGIIVFAMPNGFPFHGIPKEQRPNSIRKLSSKWLLARFDLLGAALLLTATLLLVAALEEADVHYPWKSAFVITFLTISGLSWIGFLLWERHMTQIAKVCEPVFPWRFMESRILLGMILSAIFLGGPWFCSIFQLPQRFQIVNSLSPLQAGFRLIPFTLAAPIGSIVSAALAKAAKIAPLYWVVFASVLQVIGFSLLSTVSNSHNIPAAQYGFQVIAGFGCGINISLLLVMIPFRVQDRDKGKYMTLVVSTKQLVANSNP</sequence>
<dbReference type="InterPro" id="IPR036259">
    <property type="entry name" value="MFS_trans_sf"/>
</dbReference>
<dbReference type="Proteomes" id="UP000696573">
    <property type="component" value="Unassembled WGS sequence"/>
</dbReference>
<dbReference type="Pfam" id="PF07690">
    <property type="entry name" value="MFS_1"/>
    <property type="match status" value="1"/>
</dbReference>
<evidence type="ECO:0000259" key="6">
    <source>
        <dbReference type="PROSITE" id="PS50850"/>
    </source>
</evidence>
<dbReference type="InterPro" id="IPR011701">
    <property type="entry name" value="MFS"/>
</dbReference>
<accession>A0A9N9VMG8</accession>
<comment type="subcellular location">
    <subcellularLocation>
        <location evidence="1">Membrane</location>
        <topology evidence="1">Multi-pass membrane protein</topology>
    </subcellularLocation>
</comment>
<dbReference type="EMBL" id="CABFNQ020000738">
    <property type="protein sequence ID" value="CAH0029128.1"/>
    <property type="molecule type" value="Genomic_DNA"/>
</dbReference>
<feature type="transmembrane region" description="Helical" evidence="5">
    <location>
        <begin position="387"/>
        <end position="410"/>
    </location>
</feature>
<feature type="transmembrane region" description="Helical" evidence="5">
    <location>
        <begin position="289"/>
        <end position="310"/>
    </location>
</feature>
<evidence type="ECO:0000256" key="2">
    <source>
        <dbReference type="ARBA" id="ARBA00022692"/>
    </source>
</evidence>
<reference evidence="7" key="1">
    <citation type="submission" date="2021-10" db="EMBL/GenBank/DDBJ databases">
        <authorList>
            <person name="Piombo E."/>
        </authorList>
    </citation>
    <scope>NUCLEOTIDE SEQUENCE</scope>
</reference>
<dbReference type="InterPro" id="IPR020846">
    <property type="entry name" value="MFS_dom"/>
</dbReference>
<dbReference type="PANTHER" id="PTHR23501:SF43">
    <property type="entry name" value="MULTIDRUG TRANSPORTER, PUTATIVE (AFU_ORTHOLOGUE AFUA_6G03040)-RELATED"/>
    <property type="match status" value="1"/>
</dbReference>
<feature type="transmembrane region" description="Helical" evidence="5">
    <location>
        <begin position="42"/>
        <end position="68"/>
    </location>
</feature>
<feature type="transmembrane region" description="Helical" evidence="5">
    <location>
        <begin position="80"/>
        <end position="98"/>
    </location>
</feature>
<name>A0A9N9VMG8_9HYPO</name>
<dbReference type="PROSITE" id="PS50850">
    <property type="entry name" value="MFS"/>
    <property type="match status" value="1"/>
</dbReference>
<comment type="caution">
    <text evidence="7">The sequence shown here is derived from an EMBL/GenBank/DDBJ whole genome shotgun (WGS) entry which is preliminary data.</text>
</comment>
<evidence type="ECO:0000256" key="3">
    <source>
        <dbReference type="ARBA" id="ARBA00022989"/>
    </source>
</evidence>
<keyword evidence="2 5" id="KW-0812">Transmembrane</keyword>
<gene>
    <name evidence="7" type="ORF">CRHIZ90672A_00015720</name>
</gene>
<keyword evidence="3 5" id="KW-1133">Transmembrane helix</keyword>
<protein>
    <recommendedName>
        <fullName evidence="6">Major facilitator superfamily (MFS) profile domain-containing protein</fullName>
    </recommendedName>
</protein>
<evidence type="ECO:0000256" key="1">
    <source>
        <dbReference type="ARBA" id="ARBA00004141"/>
    </source>
</evidence>
<evidence type="ECO:0000313" key="8">
    <source>
        <dbReference type="Proteomes" id="UP000696573"/>
    </source>
</evidence>
<dbReference type="GO" id="GO:0005886">
    <property type="term" value="C:plasma membrane"/>
    <property type="evidence" value="ECO:0007669"/>
    <property type="project" value="TreeGrafter"/>
</dbReference>
<feature type="transmembrane region" description="Helical" evidence="5">
    <location>
        <begin position="210"/>
        <end position="234"/>
    </location>
</feature>
<dbReference type="SUPFAM" id="SSF103473">
    <property type="entry name" value="MFS general substrate transporter"/>
    <property type="match status" value="1"/>
</dbReference>
<feature type="transmembrane region" description="Helical" evidence="5">
    <location>
        <begin position="330"/>
        <end position="348"/>
    </location>
</feature>
<feature type="transmembrane region" description="Helical" evidence="5">
    <location>
        <begin position="355"/>
        <end position="375"/>
    </location>
</feature>
<proteinExistence type="predicted"/>
<evidence type="ECO:0000313" key="7">
    <source>
        <dbReference type="EMBL" id="CAH0029128.1"/>
    </source>
</evidence>